<dbReference type="OrthoDB" id="3637000at2"/>
<name>R1I335_9PSEU</name>
<keyword evidence="2" id="KW-1185">Reference proteome</keyword>
<proteinExistence type="predicted"/>
<evidence type="ECO:0000313" key="2">
    <source>
        <dbReference type="Proteomes" id="UP000014139"/>
    </source>
</evidence>
<protein>
    <submittedName>
        <fullName evidence="1">Uncharacterized protein</fullName>
    </submittedName>
</protein>
<dbReference type="AlphaFoldDB" id="R1I335"/>
<comment type="caution">
    <text evidence="1">The sequence shown here is derived from an EMBL/GenBank/DDBJ whole genome shotgun (WGS) entry which is preliminary data.</text>
</comment>
<dbReference type="PATRIC" id="fig|1292037.4.peg.429"/>
<gene>
    <name evidence="1" type="ORF">H480_02169</name>
</gene>
<reference evidence="1 2" key="1">
    <citation type="submission" date="2013-02" db="EMBL/GenBank/DDBJ databases">
        <title>Draft genome sequence of Amycolatopsis vancoresmycina strain DSM 44592T.</title>
        <authorList>
            <person name="Kumar S."/>
            <person name="Kaur N."/>
            <person name="Kaur C."/>
            <person name="Raghava G.P.S."/>
            <person name="Mayilraj S."/>
        </authorList>
    </citation>
    <scope>NUCLEOTIDE SEQUENCE [LARGE SCALE GENOMIC DNA]</scope>
    <source>
        <strain evidence="1 2">DSM 44592</strain>
    </source>
</reference>
<organism evidence="1 2">
    <name type="scientific">Amycolatopsis vancoresmycina DSM 44592</name>
    <dbReference type="NCBI Taxonomy" id="1292037"/>
    <lineage>
        <taxon>Bacteria</taxon>
        <taxon>Bacillati</taxon>
        <taxon>Actinomycetota</taxon>
        <taxon>Actinomycetes</taxon>
        <taxon>Pseudonocardiales</taxon>
        <taxon>Pseudonocardiaceae</taxon>
        <taxon>Amycolatopsis</taxon>
    </lineage>
</organism>
<dbReference type="RefSeq" id="WP_003056576.1">
    <property type="nucleotide sequence ID" value="NZ_AOUO01000022.1"/>
</dbReference>
<dbReference type="EMBL" id="AOUO01000022">
    <property type="protein sequence ID" value="EOD70230.1"/>
    <property type="molecule type" value="Genomic_DNA"/>
</dbReference>
<accession>R1I335</accession>
<dbReference type="Proteomes" id="UP000014139">
    <property type="component" value="Unassembled WGS sequence"/>
</dbReference>
<evidence type="ECO:0000313" key="1">
    <source>
        <dbReference type="EMBL" id="EOD70230.1"/>
    </source>
</evidence>
<sequence length="116" mass="12240">MDDGEAVAELVTARLLSFGGRGVTGAVDASTLAYRHLAGLGAHAVPLLERVLEEATPAGRAYAATLLSELDEPAGRAAWERLAGEPGQVSYYRGCVHETLSLGEYARRNLRPGFTG</sequence>